<organism evidence="1 2">
    <name type="scientific">Macrolepiota fuliginosa MF-IS2</name>
    <dbReference type="NCBI Taxonomy" id="1400762"/>
    <lineage>
        <taxon>Eukaryota</taxon>
        <taxon>Fungi</taxon>
        <taxon>Dikarya</taxon>
        <taxon>Basidiomycota</taxon>
        <taxon>Agaricomycotina</taxon>
        <taxon>Agaricomycetes</taxon>
        <taxon>Agaricomycetidae</taxon>
        <taxon>Agaricales</taxon>
        <taxon>Agaricineae</taxon>
        <taxon>Agaricaceae</taxon>
        <taxon>Macrolepiota</taxon>
    </lineage>
</organism>
<comment type="caution">
    <text evidence="1">The sequence shown here is derived from an EMBL/GenBank/DDBJ whole genome shotgun (WGS) entry which is preliminary data.</text>
</comment>
<dbReference type="GO" id="GO:0016787">
    <property type="term" value="F:hydrolase activity"/>
    <property type="evidence" value="ECO:0007669"/>
    <property type="project" value="UniProtKB-KW"/>
</dbReference>
<evidence type="ECO:0000313" key="1">
    <source>
        <dbReference type="EMBL" id="KAF9440256.1"/>
    </source>
</evidence>
<dbReference type="OrthoDB" id="192832at2759"/>
<gene>
    <name evidence="1" type="ORF">P691DRAFT_768032</name>
</gene>
<dbReference type="Proteomes" id="UP000807342">
    <property type="component" value="Unassembled WGS sequence"/>
</dbReference>
<name>A0A9P6BUL2_9AGAR</name>
<dbReference type="Gene3D" id="2.60.120.200">
    <property type="match status" value="1"/>
</dbReference>
<keyword evidence="1" id="KW-0378">Hydrolase</keyword>
<reference evidence="1" key="1">
    <citation type="submission" date="2020-11" db="EMBL/GenBank/DDBJ databases">
        <authorList>
            <consortium name="DOE Joint Genome Institute"/>
            <person name="Ahrendt S."/>
            <person name="Riley R."/>
            <person name="Andreopoulos W."/>
            <person name="Labutti K."/>
            <person name="Pangilinan J."/>
            <person name="Ruiz-Duenas F.J."/>
            <person name="Barrasa J.M."/>
            <person name="Sanchez-Garcia M."/>
            <person name="Camarero S."/>
            <person name="Miyauchi S."/>
            <person name="Serrano A."/>
            <person name="Linde D."/>
            <person name="Babiker R."/>
            <person name="Drula E."/>
            <person name="Ayuso-Fernandez I."/>
            <person name="Pacheco R."/>
            <person name="Padilla G."/>
            <person name="Ferreira P."/>
            <person name="Barriuso J."/>
            <person name="Kellner H."/>
            <person name="Castanera R."/>
            <person name="Alfaro M."/>
            <person name="Ramirez L."/>
            <person name="Pisabarro A.G."/>
            <person name="Kuo A."/>
            <person name="Tritt A."/>
            <person name="Lipzen A."/>
            <person name="He G."/>
            <person name="Yan M."/>
            <person name="Ng V."/>
            <person name="Cullen D."/>
            <person name="Martin F."/>
            <person name="Rosso M.-N."/>
            <person name="Henrissat B."/>
            <person name="Hibbett D."/>
            <person name="Martinez A.T."/>
            <person name="Grigoriev I.V."/>
        </authorList>
    </citation>
    <scope>NUCLEOTIDE SEQUENCE</scope>
    <source>
        <strain evidence="1">MF-IS2</strain>
    </source>
</reference>
<proteinExistence type="predicted"/>
<evidence type="ECO:0000313" key="2">
    <source>
        <dbReference type="Proteomes" id="UP000807342"/>
    </source>
</evidence>
<sequence>MPPIGLVTVKPAFVFPKSHHLDTLDTLSGLTFNFFELFTSADSVHGGMLWNINHVNQQIALVQNLAFAGSTGNTLHANFRIILHPNGPGGGSMKLRPKEKYTTHATIFDIRHMPQGCGHFLPAC</sequence>
<dbReference type="EMBL" id="MU152696">
    <property type="protein sequence ID" value="KAF9440256.1"/>
    <property type="molecule type" value="Genomic_DNA"/>
</dbReference>
<dbReference type="AlphaFoldDB" id="A0A9P6BUL2"/>
<dbReference type="Pfam" id="PF26113">
    <property type="entry name" value="GH16_XgeA"/>
    <property type="match status" value="1"/>
</dbReference>
<keyword evidence="2" id="KW-1185">Reference proteome</keyword>
<protein>
    <submittedName>
        <fullName evidence="1">Glycoside hydrolase family 16 protein</fullName>
    </submittedName>
</protein>
<accession>A0A9P6BUL2</accession>